<dbReference type="AlphaFoldDB" id="A0A976IL74"/>
<feature type="region of interest" description="Disordered" evidence="1">
    <location>
        <begin position="226"/>
        <end position="271"/>
    </location>
</feature>
<feature type="compositionally biased region" description="Acidic residues" evidence="1">
    <location>
        <begin position="240"/>
        <end position="251"/>
    </location>
</feature>
<reference evidence="2 3" key="1">
    <citation type="journal article" date="2021" name="Genome Biol.">
        <title>AFLAP: assembly-free linkage analysis pipeline using k-mers from genome sequencing data.</title>
        <authorList>
            <person name="Fletcher K."/>
            <person name="Zhang L."/>
            <person name="Gil J."/>
            <person name="Han R."/>
            <person name="Cavanaugh K."/>
            <person name="Michelmore R."/>
        </authorList>
    </citation>
    <scope>NUCLEOTIDE SEQUENCE [LARGE SCALE GENOMIC DNA]</scope>
    <source>
        <strain evidence="2 3">SF5</strain>
    </source>
</reference>
<proteinExistence type="predicted"/>
<accession>A0A976IL74</accession>
<dbReference type="RefSeq" id="XP_067823372.1">
    <property type="nucleotide sequence ID" value="XM_067965662.1"/>
</dbReference>
<dbReference type="Proteomes" id="UP000294530">
    <property type="component" value="Unassembled WGS sequence"/>
</dbReference>
<feature type="compositionally biased region" description="Pro residues" evidence="1">
    <location>
        <begin position="9"/>
        <end position="19"/>
    </location>
</feature>
<protein>
    <submittedName>
        <fullName evidence="2">Uncharacterized protein</fullName>
    </submittedName>
</protein>
<feature type="region of interest" description="Disordered" evidence="1">
    <location>
        <begin position="1"/>
        <end position="22"/>
    </location>
</feature>
<evidence type="ECO:0000313" key="3">
    <source>
        <dbReference type="Proteomes" id="UP000294530"/>
    </source>
</evidence>
<organism evidence="2 3">
    <name type="scientific">Bremia lactucae</name>
    <name type="common">Lettuce downy mildew</name>
    <dbReference type="NCBI Taxonomy" id="4779"/>
    <lineage>
        <taxon>Eukaryota</taxon>
        <taxon>Sar</taxon>
        <taxon>Stramenopiles</taxon>
        <taxon>Oomycota</taxon>
        <taxon>Peronosporomycetes</taxon>
        <taxon>Peronosporales</taxon>
        <taxon>Peronosporaceae</taxon>
        <taxon>Bremia</taxon>
    </lineage>
</organism>
<dbReference type="GeneID" id="94351333"/>
<dbReference type="OrthoDB" id="70180at2759"/>
<comment type="caution">
    <text evidence="2">The sequence shown here is derived from an EMBL/GenBank/DDBJ whole genome shotgun (WGS) entry which is preliminary data.</text>
</comment>
<sequence>MTTVVISPPIGPASSPPTVPTGTKTVVRSVAVETPSANDTKEASQATLDTAKSKIIDFVQNCQQHDVKSMESSVEKQDSEKSIENKDDGAVVVKQRLPQKRRKVLFECADIVEFEPTVYTTSITSGGIPIGLSLDERSRSRRRLDSFEMERVQERVGRQNYMEKGYLDPQEREVILTNAGCQAPVMASVEAEVNAIIYNRLESNVIDHDFLYGTTDLSVEDANIDEEDDGHSIAWRQQEDGEESNDSEQEQSDNTRSGLKRRRSLDEEPSE</sequence>
<dbReference type="EMBL" id="SHOA02000009">
    <property type="protein sequence ID" value="TDH73874.1"/>
    <property type="molecule type" value="Genomic_DNA"/>
</dbReference>
<keyword evidence="3" id="KW-1185">Reference proteome</keyword>
<evidence type="ECO:0000313" key="2">
    <source>
        <dbReference type="EMBL" id="TDH73874.1"/>
    </source>
</evidence>
<gene>
    <name evidence="2" type="ORF">CCR75_007604</name>
</gene>
<dbReference type="KEGG" id="blac:94351333"/>
<evidence type="ECO:0000256" key="1">
    <source>
        <dbReference type="SAM" id="MobiDB-lite"/>
    </source>
</evidence>
<name>A0A976IL74_BRELC</name>